<evidence type="ECO:0000313" key="3">
    <source>
        <dbReference type="EMBL" id="SHF38611.1"/>
    </source>
</evidence>
<keyword evidence="2" id="KW-0472">Membrane</keyword>
<keyword evidence="2" id="KW-1133">Transmembrane helix</keyword>
<gene>
    <name evidence="3" type="ORF">SAMN02745218_02120</name>
</gene>
<reference evidence="4" key="1">
    <citation type="submission" date="2016-11" db="EMBL/GenBank/DDBJ databases">
        <authorList>
            <person name="Varghese N."/>
            <person name="Submissions S."/>
        </authorList>
    </citation>
    <scope>NUCLEOTIDE SEQUENCE [LARGE SCALE GENOMIC DNA]</scope>
    <source>
        <strain evidence="4">DSM 11792</strain>
    </source>
</reference>
<accession>A0A1M5B7T7</accession>
<evidence type="ECO:0000256" key="2">
    <source>
        <dbReference type="SAM" id="Phobius"/>
    </source>
</evidence>
<keyword evidence="4" id="KW-1185">Reference proteome</keyword>
<evidence type="ECO:0008006" key="5">
    <source>
        <dbReference type="Google" id="ProtNLM"/>
    </source>
</evidence>
<dbReference type="InterPro" id="IPR013320">
    <property type="entry name" value="ConA-like_dom_sf"/>
</dbReference>
<keyword evidence="2" id="KW-0812">Transmembrane</keyword>
<evidence type="ECO:0000256" key="1">
    <source>
        <dbReference type="SAM" id="MobiDB-lite"/>
    </source>
</evidence>
<feature type="compositionally biased region" description="Polar residues" evidence="1">
    <location>
        <begin position="277"/>
        <end position="286"/>
    </location>
</feature>
<dbReference type="EMBL" id="FQUW01000026">
    <property type="protein sequence ID" value="SHF38611.1"/>
    <property type="molecule type" value="Genomic_DNA"/>
</dbReference>
<dbReference type="OrthoDB" id="9941395at2"/>
<evidence type="ECO:0000313" key="4">
    <source>
        <dbReference type="Proteomes" id="UP000184196"/>
    </source>
</evidence>
<dbReference type="SUPFAM" id="SSF49899">
    <property type="entry name" value="Concanavalin A-like lectins/glucanases"/>
    <property type="match status" value="1"/>
</dbReference>
<sequence length="286" mass="32648">MSDNHNTEKISDMKLNKKKKFLLLAILAIMIITLIMILCYYRPKPSPPVEVWFEENFEQGLGDWEYLDAKWIDDQGVFDNTSVRVGRNVYLAPYLSYKLNPPIYRDQIVVEFYTKIEDITGAATTLASLDFPTGEITVVVNRDRYLGLAFGLFEPARYSTQRLAPGEWTKIQIYVDTSEGKVSLYHNDLEILVTQWSGTQPLMKIWLGSVWIYGAENYESTIGSYYDAIRVGNPGLLASQTLLDRIKVTIPGLWRKPATSSGILHSKEEYNEPESLKVNQPANMED</sequence>
<dbReference type="RefSeq" id="WP_073166022.1">
    <property type="nucleotide sequence ID" value="NZ_FQUW01000026.1"/>
</dbReference>
<protein>
    <recommendedName>
        <fullName evidence="5">Concanavalin A-like lectin/glucanases superfamily protein</fullName>
    </recommendedName>
</protein>
<organism evidence="3 4">
    <name type="scientific">Desulfofundulus australicus DSM 11792</name>
    <dbReference type="NCBI Taxonomy" id="1121425"/>
    <lineage>
        <taxon>Bacteria</taxon>
        <taxon>Bacillati</taxon>
        <taxon>Bacillota</taxon>
        <taxon>Clostridia</taxon>
        <taxon>Eubacteriales</taxon>
        <taxon>Peptococcaceae</taxon>
        <taxon>Desulfofundulus</taxon>
    </lineage>
</organism>
<feature type="transmembrane region" description="Helical" evidence="2">
    <location>
        <begin position="21"/>
        <end position="43"/>
    </location>
</feature>
<dbReference type="Proteomes" id="UP000184196">
    <property type="component" value="Unassembled WGS sequence"/>
</dbReference>
<feature type="region of interest" description="Disordered" evidence="1">
    <location>
        <begin position="265"/>
        <end position="286"/>
    </location>
</feature>
<dbReference type="AlphaFoldDB" id="A0A1M5B7T7"/>
<proteinExistence type="predicted"/>
<name>A0A1M5B7T7_9FIRM</name>